<dbReference type="InterPro" id="IPR022765">
    <property type="entry name" value="Dna2/Cas4_DUF83"/>
</dbReference>
<dbReference type="GO" id="GO:0051536">
    <property type="term" value="F:iron-sulfur cluster binding"/>
    <property type="evidence" value="ECO:0007669"/>
    <property type="project" value="UniProtKB-KW"/>
</dbReference>
<accession>A0A017RX87</accession>
<keyword evidence="8 9" id="KW-0464">Manganese</keyword>
<dbReference type="GO" id="GO:0004527">
    <property type="term" value="F:exonuclease activity"/>
    <property type="evidence" value="ECO:0007669"/>
    <property type="project" value="UniProtKB-KW"/>
</dbReference>
<evidence type="ECO:0000256" key="4">
    <source>
        <dbReference type="ARBA" id="ARBA00022839"/>
    </source>
</evidence>
<comment type="similarity">
    <text evidence="9">Belongs to the CRISPR-associated exonuclease Cas4 family.</text>
</comment>
<comment type="cofactor">
    <cofactor evidence="9">
        <name>Mg(2+)</name>
        <dbReference type="ChEBI" id="CHEBI:18420"/>
    </cofactor>
    <cofactor evidence="9">
        <name>Mn(2+)</name>
        <dbReference type="ChEBI" id="CHEBI:29035"/>
    </cofactor>
    <text evidence="9">Mg(2+) or Mn(2+) required for ssDNA cleavage activity.</text>
</comment>
<reference evidence="11 12" key="1">
    <citation type="journal article" date="2014" name="Genome Announc.">
        <title>Draft Genome Sequence of Fervidicella metallireducens Strain AeBT, an Iron-Reducing Thermoanaerobe from the Great Artesian Basin.</title>
        <authorList>
            <person name="Patel B.K."/>
        </authorList>
    </citation>
    <scope>NUCLEOTIDE SEQUENCE [LARGE SCALE GENOMIC DNA]</scope>
    <source>
        <strain evidence="11 12">AeB</strain>
    </source>
</reference>
<dbReference type="InterPro" id="IPR013343">
    <property type="entry name" value="CRISPR-assoc_prot_Cas4"/>
</dbReference>
<organism evidence="11 12">
    <name type="scientific">Fervidicella metallireducens AeB</name>
    <dbReference type="NCBI Taxonomy" id="1403537"/>
    <lineage>
        <taxon>Bacteria</taxon>
        <taxon>Bacillati</taxon>
        <taxon>Bacillota</taxon>
        <taxon>Clostridia</taxon>
        <taxon>Eubacteriales</taxon>
        <taxon>Clostridiaceae</taxon>
        <taxon>Fervidicella</taxon>
    </lineage>
</organism>
<keyword evidence="12" id="KW-1185">Reference proteome</keyword>
<evidence type="ECO:0000256" key="3">
    <source>
        <dbReference type="ARBA" id="ARBA00022801"/>
    </source>
</evidence>
<evidence type="ECO:0000256" key="8">
    <source>
        <dbReference type="ARBA" id="ARBA00023211"/>
    </source>
</evidence>
<evidence type="ECO:0000256" key="5">
    <source>
        <dbReference type="ARBA" id="ARBA00023004"/>
    </source>
</evidence>
<evidence type="ECO:0000256" key="6">
    <source>
        <dbReference type="ARBA" id="ARBA00023014"/>
    </source>
</evidence>
<evidence type="ECO:0000256" key="7">
    <source>
        <dbReference type="ARBA" id="ARBA00023118"/>
    </source>
</evidence>
<dbReference type="OrthoDB" id="9794720at2"/>
<comment type="caution">
    <text evidence="11">The sequence shown here is derived from an EMBL/GenBank/DDBJ whole genome shotgun (WGS) entry which is preliminary data.</text>
</comment>
<name>A0A017RX87_9CLOT</name>
<comment type="function">
    <text evidence="9">CRISPR (clustered regularly interspaced short palindromic repeat) is an adaptive immune system that provides protection against mobile genetic elements (viruses, transposable elements and conjugative plasmids). CRISPR clusters contain sequences complementary to antecedent mobile elements and target invading nucleic acids. CRISPR clusters are transcribed and processed into CRISPR RNA (crRNA).</text>
</comment>
<protein>
    <recommendedName>
        <fullName evidence="9">CRISPR-associated exonuclease Cas4</fullName>
        <ecNumber evidence="9">3.1.12.1</ecNumber>
    </recommendedName>
</protein>
<dbReference type="EC" id="3.1.12.1" evidence="9"/>
<sequence>MEIPAKELRTTGVEINYLFVCKRKLWFYTRGITMEHNSERVEVGKEVHDTSLDSKRSELLIDETIRIDYIDKDLTVHEIKMSKAEDEASKYQILYYIYYLRNKGIECNRGIIHFPQSNKTQTILYSEEMEKKIRDIILEIQDVKKLKMPPCVEENKKCKKCSYYELCFC</sequence>
<comment type="cofactor">
    <cofactor evidence="9">
        <name>iron-sulfur cluster</name>
        <dbReference type="ChEBI" id="CHEBI:30408"/>
    </cofactor>
</comment>
<dbReference type="Gene3D" id="3.90.320.10">
    <property type="match status" value="1"/>
</dbReference>
<evidence type="ECO:0000313" key="11">
    <source>
        <dbReference type="EMBL" id="EYE89393.1"/>
    </source>
</evidence>
<keyword evidence="7 9" id="KW-0051">Antiviral defense</keyword>
<keyword evidence="2 9" id="KW-0479">Metal-binding</keyword>
<proteinExistence type="inferred from homology"/>
<dbReference type="InterPro" id="IPR011604">
    <property type="entry name" value="PDDEXK-like_dom_sf"/>
</dbReference>
<keyword evidence="5 9" id="KW-0408">Iron</keyword>
<dbReference type="RefSeq" id="WP_035377977.1">
    <property type="nucleotide sequence ID" value="NZ_AZQP01000005.1"/>
</dbReference>
<evidence type="ECO:0000313" key="12">
    <source>
        <dbReference type="Proteomes" id="UP000019681"/>
    </source>
</evidence>
<feature type="domain" description="DUF83" evidence="10">
    <location>
        <begin position="11"/>
        <end position="168"/>
    </location>
</feature>
<dbReference type="Proteomes" id="UP000019681">
    <property type="component" value="Unassembled WGS sequence"/>
</dbReference>
<dbReference type="GO" id="GO:0051607">
    <property type="term" value="P:defense response to virus"/>
    <property type="evidence" value="ECO:0007669"/>
    <property type="project" value="UniProtKB-KW"/>
</dbReference>
<keyword evidence="3 9" id="KW-0378">Hydrolase</keyword>
<evidence type="ECO:0000259" key="10">
    <source>
        <dbReference type="Pfam" id="PF01930"/>
    </source>
</evidence>
<dbReference type="GO" id="GO:0046872">
    <property type="term" value="F:metal ion binding"/>
    <property type="evidence" value="ECO:0007669"/>
    <property type="project" value="UniProtKB-KW"/>
</dbReference>
<gene>
    <name evidence="11" type="ORF">Q428_02930</name>
</gene>
<dbReference type="EMBL" id="AZQP01000005">
    <property type="protein sequence ID" value="EYE89393.1"/>
    <property type="molecule type" value="Genomic_DNA"/>
</dbReference>
<keyword evidence="1 9" id="KW-0540">Nuclease</keyword>
<dbReference type="PANTHER" id="PTHR37168:SF1">
    <property type="entry name" value="CRISPR-ASSOCIATED EXONUCLEASE CAS4"/>
    <property type="match status" value="1"/>
</dbReference>
<evidence type="ECO:0000256" key="1">
    <source>
        <dbReference type="ARBA" id="ARBA00022722"/>
    </source>
</evidence>
<keyword evidence="4 9" id="KW-0269">Exonuclease</keyword>
<dbReference type="NCBIfam" id="TIGR00372">
    <property type="entry name" value="cas4"/>
    <property type="match status" value="1"/>
</dbReference>
<keyword evidence="6 9" id="KW-0411">Iron-sulfur</keyword>
<dbReference type="AlphaFoldDB" id="A0A017RX87"/>
<dbReference type="STRING" id="1403537.Q428_02930"/>
<evidence type="ECO:0000256" key="2">
    <source>
        <dbReference type="ARBA" id="ARBA00022723"/>
    </source>
</evidence>
<evidence type="ECO:0000256" key="9">
    <source>
        <dbReference type="RuleBase" id="RU365022"/>
    </source>
</evidence>
<dbReference type="PANTHER" id="PTHR37168">
    <property type="entry name" value="CRISPR-ASSOCIATED EXONUCLEASE CAS4"/>
    <property type="match status" value="1"/>
</dbReference>
<dbReference type="Pfam" id="PF01930">
    <property type="entry name" value="Cas_Cas4"/>
    <property type="match status" value="1"/>
</dbReference>